<dbReference type="PANTHER" id="PTHR22726">
    <property type="entry name" value="METALLOENDOPEPTIDASE OMA1"/>
    <property type="match status" value="1"/>
</dbReference>
<keyword evidence="6" id="KW-0482">Metalloprotease</keyword>
<dbReference type="Pfam" id="PF01435">
    <property type="entry name" value="Peptidase_M48"/>
    <property type="match status" value="1"/>
</dbReference>
<keyword evidence="11" id="KW-1185">Reference proteome</keyword>
<proteinExistence type="predicted"/>
<evidence type="ECO:0000256" key="5">
    <source>
        <dbReference type="ARBA" id="ARBA00022833"/>
    </source>
</evidence>
<keyword evidence="4" id="KW-0378">Hydrolase</keyword>
<evidence type="ECO:0000259" key="9">
    <source>
        <dbReference type="Pfam" id="PF01435"/>
    </source>
</evidence>
<feature type="domain" description="Peptidase M48" evidence="9">
    <location>
        <begin position="113"/>
        <end position="170"/>
    </location>
</feature>
<dbReference type="PANTHER" id="PTHR22726:SF1">
    <property type="entry name" value="METALLOENDOPEPTIDASE OMA1, MITOCHONDRIAL"/>
    <property type="match status" value="1"/>
</dbReference>
<dbReference type="RefSeq" id="WP_377579311.1">
    <property type="nucleotide sequence ID" value="NZ_JBHTKA010000003.1"/>
</dbReference>
<keyword evidence="8" id="KW-0732">Signal</keyword>
<dbReference type="CDD" id="cd07324">
    <property type="entry name" value="M48C_Oma1-like"/>
    <property type="match status" value="1"/>
</dbReference>
<dbReference type="InterPro" id="IPR001915">
    <property type="entry name" value="Peptidase_M48"/>
</dbReference>
<keyword evidence="7" id="KW-0472">Membrane</keyword>
<name>A0ABW3K3N6_9BACT</name>
<keyword evidence="5" id="KW-0862">Zinc</keyword>
<gene>
    <name evidence="10" type="ORF">ACFQ21_12055</name>
</gene>
<sequence length="697" mass="80719">MRRYLAVALVAACCVLTNAQDFNHYKTLLPQGLVPKDFTELSASKFATEVTNMSAARNKRDRRNKKKFYLESTFSLDEFLTSGNVLFNDDITLYTADVLAEILKPYPELQGKIRVYTVKSAIPNAFTTNNGIIFVNLGLLARLESEAQLAFVLAHEVVHYQKKHVINRYVTNIDIDRSKDYRKLSREAKMFAKSSFSKELEMEADLDGAEIYNKSVYTKDSIQNVFNVLKYADLPLGWVYFNKRYYESGKYIFPDTLVVRKVDPIQAIEDYNDTLYSHPNIRKRREAIAVKFHNAKGGKHFRLAKSIFEKNRKLARFELCRLYLLEHRYLDAILLATSLQEEEPTSVYLKQIIAKALYGLAKDKLNDHFDFKKSEWAGDPQRLGIFFERQSSYEVSVLAIRHLYKCLEEEPNNKEIAVMLNDVIRSLDKDAYDLEKKFLRNASDKEIADLRYPYTQHAFTGFKNNAAFFEILDKQIALADKEDNGNSFRKKKKRAKDKKLLNVDKVVVVNPMYKKIDTRKRQKMRHIESEKVLTQIDQKIWDAAGRLNMKADIINPNNLSSARVNVMQSNSILNDWIDEQMRFEDARVSPIYNEIIALADTYKTDHFVWMGEFTMTRKRRGKGFLIAGAIITPAMAPLFATMVATPKGATLYFALTFNVRTQALELVDVRTMNMRDTKSLLQSNIYYTLFQLKKVKQ</sequence>
<evidence type="ECO:0000256" key="4">
    <source>
        <dbReference type="ARBA" id="ARBA00022801"/>
    </source>
</evidence>
<evidence type="ECO:0000313" key="11">
    <source>
        <dbReference type="Proteomes" id="UP001597112"/>
    </source>
</evidence>
<evidence type="ECO:0000256" key="2">
    <source>
        <dbReference type="ARBA" id="ARBA00022670"/>
    </source>
</evidence>
<dbReference type="InterPro" id="IPR051156">
    <property type="entry name" value="Mito/Outer_Membr_Metalloprot"/>
</dbReference>
<comment type="cofactor">
    <cofactor evidence="1">
        <name>Zn(2+)</name>
        <dbReference type="ChEBI" id="CHEBI:29105"/>
    </cofactor>
</comment>
<evidence type="ECO:0000256" key="6">
    <source>
        <dbReference type="ARBA" id="ARBA00023049"/>
    </source>
</evidence>
<feature type="signal peptide" evidence="8">
    <location>
        <begin position="1"/>
        <end position="19"/>
    </location>
</feature>
<evidence type="ECO:0000313" key="10">
    <source>
        <dbReference type="EMBL" id="MFD1000046.1"/>
    </source>
</evidence>
<dbReference type="Gene3D" id="3.30.2010.10">
    <property type="entry name" value="Metalloproteases ('zincins'), catalytic domain"/>
    <property type="match status" value="1"/>
</dbReference>
<reference evidence="11" key="1">
    <citation type="journal article" date="2019" name="Int. J. Syst. Evol. Microbiol.">
        <title>The Global Catalogue of Microorganisms (GCM) 10K type strain sequencing project: providing services to taxonomists for standard genome sequencing and annotation.</title>
        <authorList>
            <consortium name="The Broad Institute Genomics Platform"/>
            <consortium name="The Broad Institute Genome Sequencing Center for Infectious Disease"/>
            <person name="Wu L."/>
            <person name="Ma J."/>
        </authorList>
    </citation>
    <scope>NUCLEOTIDE SEQUENCE [LARGE SCALE GENOMIC DNA]</scope>
    <source>
        <strain evidence="11">CCUG 58938</strain>
    </source>
</reference>
<organism evidence="10 11">
    <name type="scientific">Ohtaekwangia kribbensis</name>
    <dbReference type="NCBI Taxonomy" id="688913"/>
    <lineage>
        <taxon>Bacteria</taxon>
        <taxon>Pseudomonadati</taxon>
        <taxon>Bacteroidota</taxon>
        <taxon>Cytophagia</taxon>
        <taxon>Cytophagales</taxon>
        <taxon>Fulvivirgaceae</taxon>
        <taxon>Ohtaekwangia</taxon>
    </lineage>
</organism>
<comment type="caution">
    <text evidence="10">The sequence shown here is derived from an EMBL/GenBank/DDBJ whole genome shotgun (WGS) entry which is preliminary data.</text>
</comment>
<protein>
    <submittedName>
        <fullName evidence="10">M48 family metallopeptidase</fullName>
    </submittedName>
</protein>
<keyword evidence="7" id="KW-1133">Transmembrane helix</keyword>
<accession>A0ABW3K3N6</accession>
<evidence type="ECO:0000256" key="3">
    <source>
        <dbReference type="ARBA" id="ARBA00022723"/>
    </source>
</evidence>
<keyword evidence="3" id="KW-0479">Metal-binding</keyword>
<feature type="transmembrane region" description="Helical" evidence="7">
    <location>
        <begin position="624"/>
        <end position="644"/>
    </location>
</feature>
<dbReference type="EMBL" id="JBHTKA010000003">
    <property type="protein sequence ID" value="MFD1000046.1"/>
    <property type="molecule type" value="Genomic_DNA"/>
</dbReference>
<evidence type="ECO:0000256" key="7">
    <source>
        <dbReference type="SAM" id="Phobius"/>
    </source>
</evidence>
<evidence type="ECO:0000256" key="1">
    <source>
        <dbReference type="ARBA" id="ARBA00001947"/>
    </source>
</evidence>
<feature type="chain" id="PRO_5046204142" evidence="8">
    <location>
        <begin position="20"/>
        <end position="697"/>
    </location>
</feature>
<dbReference type="Proteomes" id="UP001597112">
    <property type="component" value="Unassembled WGS sequence"/>
</dbReference>
<keyword evidence="7" id="KW-0812">Transmembrane</keyword>
<keyword evidence="2" id="KW-0645">Protease</keyword>
<evidence type="ECO:0000256" key="8">
    <source>
        <dbReference type="SAM" id="SignalP"/>
    </source>
</evidence>